<dbReference type="EMBL" id="GBXM01102816">
    <property type="protein sequence ID" value="JAH05761.1"/>
    <property type="molecule type" value="Transcribed_RNA"/>
</dbReference>
<sequence length="51" mass="6042">MQQETAAVCRYVMVATERSGLYMYWTTVIVSLYQRVFARLHRNSEPINKMV</sequence>
<feature type="transmembrane region" description="Helical" evidence="1">
    <location>
        <begin position="22"/>
        <end position="40"/>
    </location>
</feature>
<protein>
    <submittedName>
        <fullName evidence="2">Uncharacterized protein</fullName>
    </submittedName>
</protein>
<organism evidence="2">
    <name type="scientific">Anguilla anguilla</name>
    <name type="common">European freshwater eel</name>
    <name type="synonym">Muraena anguilla</name>
    <dbReference type="NCBI Taxonomy" id="7936"/>
    <lineage>
        <taxon>Eukaryota</taxon>
        <taxon>Metazoa</taxon>
        <taxon>Chordata</taxon>
        <taxon>Craniata</taxon>
        <taxon>Vertebrata</taxon>
        <taxon>Euteleostomi</taxon>
        <taxon>Actinopterygii</taxon>
        <taxon>Neopterygii</taxon>
        <taxon>Teleostei</taxon>
        <taxon>Anguilliformes</taxon>
        <taxon>Anguillidae</taxon>
        <taxon>Anguilla</taxon>
    </lineage>
</organism>
<keyword evidence="1" id="KW-0472">Membrane</keyword>
<evidence type="ECO:0000256" key="1">
    <source>
        <dbReference type="SAM" id="Phobius"/>
    </source>
</evidence>
<reference evidence="2" key="2">
    <citation type="journal article" date="2015" name="Fish Shellfish Immunol.">
        <title>Early steps in the European eel (Anguilla anguilla)-Vibrio vulnificus interaction in the gills: Role of the RtxA13 toxin.</title>
        <authorList>
            <person name="Callol A."/>
            <person name="Pajuelo D."/>
            <person name="Ebbesson L."/>
            <person name="Teles M."/>
            <person name="MacKenzie S."/>
            <person name="Amaro C."/>
        </authorList>
    </citation>
    <scope>NUCLEOTIDE SEQUENCE</scope>
</reference>
<keyword evidence="1" id="KW-0812">Transmembrane</keyword>
<keyword evidence="1" id="KW-1133">Transmembrane helix</keyword>
<accession>A0A0E9PMC4</accession>
<proteinExistence type="predicted"/>
<evidence type="ECO:0000313" key="2">
    <source>
        <dbReference type="EMBL" id="JAH05761.1"/>
    </source>
</evidence>
<reference evidence="2" key="1">
    <citation type="submission" date="2014-11" db="EMBL/GenBank/DDBJ databases">
        <authorList>
            <person name="Amaro Gonzalez C."/>
        </authorList>
    </citation>
    <scope>NUCLEOTIDE SEQUENCE</scope>
</reference>
<name>A0A0E9PMC4_ANGAN</name>
<dbReference type="AlphaFoldDB" id="A0A0E9PMC4"/>